<evidence type="ECO:0000313" key="2">
    <source>
        <dbReference type="EMBL" id="XDV62033.1"/>
    </source>
</evidence>
<dbReference type="EMBL" id="CP165727">
    <property type="protein sequence ID" value="XDV62033.1"/>
    <property type="molecule type" value="Genomic_DNA"/>
</dbReference>
<feature type="region of interest" description="Disordered" evidence="1">
    <location>
        <begin position="45"/>
        <end position="71"/>
    </location>
</feature>
<reference evidence="2" key="1">
    <citation type="submission" date="2024-08" db="EMBL/GenBank/DDBJ databases">
        <authorList>
            <person name="Yu S.T."/>
        </authorList>
    </citation>
    <scope>NUCLEOTIDE SEQUENCE</scope>
    <source>
        <strain evidence="2">R33</strain>
    </source>
</reference>
<evidence type="ECO:0000256" key="1">
    <source>
        <dbReference type="SAM" id="MobiDB-lite"/>
    </source>
</evidence>
<name>A0AB39XXY5_9ACTN</name>
<dbReference type="AlphaFoldDB" id="A0AB39XXY5"/>
<accession>A0AB39XXY5</accession>
<organism evidence="2">
    <name type="scientific">Streptomyces sp. R33</name>
    <dbReference type="NCBI Taxonomy" id="3238629"/>
    <lineage>
        <taxon>Bacteria</taxon>
        <taxon>Bacillati</taxon>
        <taxon>Actinomycetota</taxon>
        <taxon>Actinomycetes</taxon>
        <taxon>Kitasatosporales</taxon>
        <taxon>Streptomycetaceae</taxon>
        <taxon>Streptomyces</taxon>
    </lineage>
</organism>
<protein>
    <submittedName>
        <fullName evidence="2">Uncharacterized protein</fullName>
    </submittedName>
</protein>
<dbReference type="RefSeq" id="WP_369776755.1">
    <property type="nucleotide sequence ID" value="NZ_CP165727.1"/>
</dbReference>
<proteinExistence type="predicted"/>
<sequence>MGVEHLCVPDERVEMAGCRVAVVRGFGRFHVDECLERGECFAGATGVMESGDPRQERPGESPAAGRVGQDRCDQREHGIGGLGIPAFLGESGSPLMQPHDHGISGQFGLCTADGEHLGAHGESVGASAYCVQLSLARVKGVVQNVRAGRFGRIDGPRRGHRFLAQRQSGCMPFPGAGVVAQTLQGLGQER</sequence>
<gene>
    <name evidence="2" type="ORF">AB5J51_03325</name>
</gene>